<proteinExistence type="predicted"/>
<sequence length="61" mass="6551">MTPSETYRANAAAQREAAQKTTLANRREMHERSAYAWEAMAEANEATAARAVVNAAAKLAG</sequence>
<keyword evidence="2" id="KW-1185">Reference proteome</keyword>
<evidence type="ECO:0000313" key="2">
    <source>
        <dbReference type="Proteomes" id="UP000319931"/>
    </source>
</evidence>
<dbReference type="Proteomes" id="UP000319931">
    <property type="component" value="Unassembled WGS sequence"/>
</dbReference>
<dbReference type="AlphaFoldDB" id="A0A502FYN2"/>
<organism evidence="1 2">
    <name type="scientific">Sphingomonas glacialis</name>
    <dbReference type="NCBI Taxonomy" id="658225"/>
    <lineage>
        <taxon>Bacteria</taxon>
        <taxon>Pseudomonadati</taxon>
        <taxon>Pseudomonadota</taxon>
        <taxon>Alphaproteobacteria</taxon>
        <taxon>Sphingomonadales</taxon>
        <taxon>Sphingomonadaceae</taxon>
        <taxon>Sphingomonas</taxon>
    </lineage>
</organism>
<protein>
    <submittedName>
        <fullName evidence="1">Uncharacterized protein</fullName>
    </submittedName>
</protein>
<reference evidence="1 2" key="1">
    <citation type="journal article" date="2019" name="Environ. Microbiol.">
        <title>Species interactions and distinct microbial communities in high Arctic permafrost affected cryosols are associated with the CH4 and CO2 gas fluxes.</title>
        <authorList>
            <person name="Altshuler I."/>
            <person name="Hamel J."/>
            <person name="Turney S."/>
            <person name="Magnuson E."/>
            <person name="Levesque R."/>
            <person name="Greer C."/>
            <person name="Whyte L.G."/>
        </authorList>
    </citation>
    <scope>NUCLEOTIDE SEQUENCE [LARGE SCALE GENOMIC DNA]</scope>
    <source>
        <strain evidence="1 2">E6.1</strain>
    </source>
</reference>
<name>A0A502FYN2_9SPHN</name>
<dbReference type="RefSeq" id="WP_010186188.1">
    <property type="nucleotide sequence ID" value="NZ_BNAQ01000001.1"/>
</dbReference>
<accession>A0A502FYN2</accession>
<gene>
    <name evidence="1" type="ORF">EAH76_06800</name>
</gene>
<dbReference type="EMBL" id="RCZC01000002">
    <property type="protein sequence ID" value="TPG54372.1"/>
    <property type="molecule type" value="Genomic_DNA"/>
</dbReference>
<comment type="caution">
    <text evidence="1">The sequence shown here is derived from an EMBL/GenBank/DDBJ whole genome shotgun (WGS) entry which is preliminary data.</text>
</comment>
<evidence type="ECO:0000313" key="1">
    <source>
        <dbReference type="EMBL" id="TPG54372.1"/>
    </source>
</evidence>